<name>A0A0V0GMP6_SOLCH</name>
<feature type="compositionally biased region" description="Basic residues" evidence="1">
    <location>
        <begin position="1"/>
        <end position="12"/>
    </location>
</feature>
<organism evidence="2">
    <name type="scientific">Solanum chacoense</name>
    <name type="common">Chaco potato</name>
    <dbReference type="NCBI Taxonomy" id="4108"/>
    <lineage>
        <taxon>Eukaryota</taxon>
        <taxon>Viridiplantae</taxon>
        <taxon>Streptophyta</taxon>
        <taxon>Embryophyta</taxon>
        <taxon>Tracheophyta</taxon>
        <taxon>Spermatophyta</taxon>
        <taxon>Magnoliopsida</taxon>
        <taxon>eudicotyledons</taxon>
        <taxon>Gunneridae</taxon>
        <taxon>Pentapetalae</taxon>
        <taxon>asterids</taxon>
        <taxon>lamiids</taxon>
        <taxon>Solanales</taxon>
        <taxon>Solanaceae</taxon>
        <taxon>Solanoideae</taxon>
        <taxon>Solaneae</taxon>
        <taxon>Solanum</taxon>
    </lineage>
</organism>
<feature type="region of interest" description="Disordered" evidence="1">
    <location>
        <begin position="1"/>
        <end position="29"/>
    </location>
</feature>
<reference evidence="2" key="1">
    <citation type="submission" date="2015-12" db="EMBL/GenBank/DDBJ databases">
        <title>Gene expression during late stages of embryo sac development: a critical building block for successful pollen-pistil interactions.</title>
        <authorList>
            <person name="Liu Y."/>
            <person name="Joly V."/>
            <person name="Sabar M."/>
            <person name="Matton D.P."/>
        </authorList>
    </citation>
    <scope>NUCLEOTIDE SEQUENCE</scope>
</reference>
<dbReference type="EMBL" id="GEDG01034965">
    <property type="protein sequence ID" value="JAP09461.1"/>
    <property type="molecule type" value="Transcribed_RNA"/>
</dbReference>
<sequence>MNRTSKPKKRKGFHMETTSSRSNRIHTQNKSIQQTCHSQFPHCSTVNAFWLINVGVDFSTSNLQPHS</sequence>
<proteinExistence type="predicted"/>
<dbReference type="AlphaFoldDB" id="A0A0V0GMP6"/>
<accession>A0A0V0GMP6</accession>
<evidence type="ECO:0000313" key="2">
    <source>
        <dbReference type="EMBL" id="JAP09461.1"/>
    </source>
</evidence>
<evidence type="ECO:0000256" key="1">
    <source>
        <dbReference type="SAM" id="MobiDB-lite"/>
    </source>
</evidence>
<feature type="compositionally biased region" description="Polar residues" evidence="1">
    <location>
        <begin position="16"/>
        <end position="29"/>
    </location>
</feature>
<protein>
    <submittedName>
        <fullName evidence="2">Putative ovule protein</fullName>
    </submittedName>
</protein>